<dbReference type="RefSeq" id="WP_089787601.1">
    <property type="nucleotide sequence ID" value="NZ_FOKW01000004.1"/>
</dbReference>
<feature type="transmembrane region" description="Helical" evidence="1">
    <location>
        <begin position="79"/>
        <end position="100"/>
    </location>
</feature>
<proteinExistence type="predicted"/>
<sequence length="149" mass="15071">MNTVLKLVGSLLVGVLAFLVVGIGVTEALDPYVWPSLMLGLPAGLVAGAALTPLTYLGLTYREEVVATGQPSERTARRFWATLAGIFGFVAGGGLAMGVLSTGAVGLATAMLFGGLPVGIVTAALAAYLVARRDWSGPRSTGSPPANSP</sequence>
<keyword evidence="4" id="KW-1185">Reference proteome</keyword>
<evidence type="ECO:0000256" key="1">
    <source>
        <dbReference type="SAM" id="Phobius"/>
    </source>
</evidence>
<dbReference type="EMBL" id="FOKW01000004">
    <property type="protein sequence ID" value="SFC08873.1"/>
    <property type="molecule type" value="Genomic_DNA"/>
</dbReference>
<name>A0A1I1GHN5_NATHA</name>
<organism evidence="3 4">
    <name type="scientific">Natronobacterium haloterrestre</name>
    <name type="common">Halobiforma haloterrestris</name>
    <dbReference type="NCBI Taxonomy" id="148448"/>
    <lineage>
        <taxon>Archaea</taxon>
        <taxon>Methanobacteriati</taxon>
        <taxon>Methanobacteriota</taxon>
        <taxon>Stenosarchaea group</taxon>
        <taxon>Halobacteria</taxon>
        <taxon>Halobacteriales</taxon>
        <taxon>Natrialbaceae</taxon>
        <taxon>Natronobacterium</taxon>
    </lineage>
</organism>
<reference evidence="4" key="1">
    <citation type="submission" date="2016-10" db="EMBL/GenBank/DDBJ databases">
        <authorList>
            <person name="Varghese N."/>
            <person name="Submissions S."/>
        </authorList>
    </citation>
    <scope>NUCLEOTIDE SEQUENCE [LARGE SCALE GENOMIC DNA]</scope>
    <source>
        <strain evidence="4">DSM 13078</strain>
    </source>
</reference>
<evidence type="ECO:0000259" key="2">
    <source>
        <dbReference type="Pfam" id="PF26472"/>
    </source>
</evidence>
<keyword evidence="1" id="KW-0472">Membrane</keyword>
<feature type="transmembrane region" description="Helical" evidence="1">
    <location>
        <begin position="106"/>
        <end position="131"/>
    </location>
</feature>
<dbReference type="Pfam" id="PF26472">
    <property type="entry name" value="DUF8147"/>
    <property type="match status" value="1"/>
</dbReference>
<dbReference type="OrthoDB" id="187519at2157"/>
<keyword evidence="1" id="KW-1133">Transmembrane helix</keyword>
<keyword evidence="1" id="KW-0812">Transmembrane</keyword>
<dbReference type="Proteomes" id="UP000199161">
    <property type="component" value="Unassembled WGS sequence"/>
</dbReference>
<evidence type="ECO:0000313" key="4">
    <source>
        <dbReference type="Proteomes" id="UP000199161"/>
    </source>
</evidence>
<feature type="transmembrane region" description="Helical" evidence="1">
    <location>
        <begin position="38"/>
        <end position="59"/>
    </location>
</feature>
<feature type="domain" description="DUF8147" evidence="2">
    <location>
        <begin position="4"/>
        <end position="121"/>
    </location>
</feature>
<dbReference type="AlphaFoldDB" id="A0A1I1GHN5"/>
<protein>
    <recommendedName>
        <fullName evidence="2">DUF8147 domain-containing protein</fullName>
    </recommendedName>
</protein>
<evidence type="ECO:0000313" key="3">
    <source>
        <dbReference type="EMBL" id="SFC08873.1"/>
    </source>
</evidence>
<accession>A0A1I1GHN5</accession>
<dbReference type="InterPro" id="IPR058460">
    <property type="entry name" value="DUF8147"/>
</dbReference>
<gene>
    <name evidence="3" type="ORF">SAMN05444422_104202</name>
</gene>